<reference evidence="2" key="1">
    <citation type="journal article" date="2015" name="Nature">
        <title>Complex archaea that bridge the gap between prokaryotes and eukaryotes.</title>
        <authorList>
            <person name="Spang A."/>
            <person name="Saw J.H."/>
            <person name="Jorgensen S.L."/>
            <person name="Zaremba-Niedzwiedzka K."/>
            <person name="Martijn J."/>
            <person name="Lind A.E."/>
            <person name="van Eijk R."/>
            <person name="Schleper C."/>
            <person name="Guy L."/>
            <person name="Ettema T.J."/>
        </authorList>
    </citation>
    <scope>NUCLEOTIDE SEQUENCE</scope>
</reference>
<proteinExistence type="predicted"/>
<evidence type="ECO:0000256" key="1">
    <source>
        <dbReference type="SAM" id="MobiDB-lite"/>
    </source>
</evidence>
<organism evidence="2">
    <name type="scientific">marine sediment metagenome</name>
    <dbReference type="NCBI Taxonomy" id="412755"/>
    <lineage>
        <taxon>unclassified sequences</taxon>
        <taxon>metagenomes</taxon>
        <taxon>ecological metagenomes</taxon>
    </lineage>
</organism>
<comment type="caution">
    <text evidence="2">The sequence shown here is derived from an EMBL/GenBank/DDBJ whole genome shotgun (WGS) entry which is preliminary data.</text>
</comment>
<accession>A0A0F9A274</accession>
<gene>
    <name evidence="2" type="ORF">LCGC14_2965640</name>
</gene>
<feature type="compositionally biased region" description="Basic and acidic residues" evidence="1">
    <location>
        <begin position="36"/>
        <end position="61"/>
    </location>
</feature>
<sequence>MGDEKSHKDLIEEAKKLGINYVAKKTEDLAALIKEAKSNKEEGSDEAPPKTEATEAKKESVVDPLKTKRKFDTVVVSQGKMEIRRYTQEIHGKDFAKLAGKFAKDRGFSLEALSTEDMVKCPSCGHAFDL</sequence>
<dbReference type="EMBL" id="LAZR01060147">
    <property type="protein sequence ID" value="KKK66286.1"/>
    <property type="molecule type" value="Genomic_DNA"/>
</dbReference>
<feature type="region of interest" description="Disordered" evidence="1">
    <location>
        <begin position="36"/>
        <end position="62"/>
    </location>
</feature>
<dbReference type="AlphaFoldDB" id="A0A0F9A274"/>
<name>A0A0F9A274_9ZZZZ</name>
<protein>
    <submittedName>
        <fullName evidence="2">Uncharacterized protein</fullName>
    </submittedName>
</protein>
<evidence type="ECO:0000313" key="2">
    <source>
        <dbReference type="EMBL" id="KKK66286.1"/>
    </source>
</evidence>